<reference evidence="3" key="1">
    <citation type="journal article" date="2019" name="Int. J. Syst. Evol. Microbiol.">
        <title>The Global Catalogue of Microorganisms (GCM) 10K type strain sequencing project: providing services to taxonomists for standard genome sequencing and annotation.</title>
        <authorList>
            <consortium name="The Broad Institute Genomics Platform"/>
            <consortium name="The Broad Institute Genome Sequencing Center for Infectious Disease"/>
            <person name="Wu L."/>
            <person name="Ma J."/>
        </authorList>
    </citation>
    <scope>NUCLEOTIDE SEQUENCE [LARGE SCALE GENOMIC DNA]</scope>
    <source>
        <strain evidence="3">JCM 19134</strain>
    </source>
</reference>
<dbReference type="Proteomes" id="UP001409585">
    <property type="component" value="Unassembled WGS sequence"/>
</dbReference>
<name>A0AAV3U911_9ALTE</name>
<dbReference type="Pfam" id="PF09722">
    <property type="entry name" value="Xre_MbcA_ParS_C"/>
    <property type="match status" value="1"/>
</dbReference>
<evidence type="ECO:0000313" key="3">
    <source>
        <dbReference type="Proteomes" id="UP001409585"/>
    </source>
</evidence>
<gene>
    <name evidence="2" type="ORF">GCM10025791_44610</name>
</gene>
<dbReference type="AlphaFoldDB" id="A0AAV3U911"/>
<comment type="caution">
    <text evidence="2">The sequence shown here is derived from an EMBL/GenBank/DDBJ whole genome shotgun (WGS) entry which is preliminary data.</text>
</comment>
<sequence length="116" mass="13353">MAMDSKVTHEVAKKLFDKIADEWALTESEKRSLLNTELTDDLNIPMPDLYKISALIGIYESLQVLLGGEQARRSWIRKPNSEWDGASALDIMSTGNFEDIEKVNRYLKSWREQSNF</sequence>
<dbReference type="EMBL" id="BAABLX010000077">
    <property type="protein sequence ID" value="GAA4958882.1"/>
    <property type="molecule type" value="Genomic_DNA"/>
</dbReference>
<protein>
    <recommendedName>
        <fullName evidence="1">Antitoxin Xre/MbcA/ParS-like toxin-binding domain-containing protein</fullName>
    </recommendedName>
</protein>
<proteinExistence type="predicted"/>
<dbReference type="InterPro" id="IPR024467">
    <property type="entry name" value="Xre/MbcA/ParS-like_toxin-bd"/>
</dbReference>
<feature type="domain" description="Antitoxin Xre/MbcA/ParS-like toxin-binding" evidence="1">
    <location>
        <begin position="61"/>
        <end position="111"/>
    </location>
</feature>
<accession>A0AAV3U911</accession>
<organism evidence="2 3">
    <name type="scientific">Halioxenophilus aromaticivorans</name>
    <dbReference type="NCBI Taxonomy" id="1306992"/>
    <lineage>
        <taxon>Bacteria</taxon>
        <taxon>Pseudomonadati</taxon>
        <taxon>Pseudomonadota</taxon>
        <taxon>Gammaproteobacteria</taxon>
        <taxon>Alteromonadales</taxon>
        <taxon>Alteromonadaceae</taxon>
        <taxon>Halioxenophilus</taxon>
    </lineage>
</organism>
<evidence type="ECO:0000313" key="2">
    <source>
        <dbReference type="EMBL" id="GAA4958882.1"/>
    </source>
</evidence>
<evidence type="ECO:0000259" key="1">
    <source>
        <dbReference type="Pfam" id="PF09722"/>
    </source>
</evidence>
<keyword evidence="3" id="KW-1185">Reference proteome</keyword>
<dbReference type="RefSeq" id="WP_345427509.1">
    <property type="nucleotide sequence ID" value="NZ_AP031496.1"/>
</dbReference>